<evidence type="ECO:0000313" key="2">
    <source>
        <dbReference type="EMBL" id="SCB78059.1"/>
    </source>
</evidence>
<evidence type="ECO:0000256" key="1">
    <source>
        <dbReference type="SAM" id="Phobius"/>
    </source>
</evidence>
<sequence length="63" mass="7574">MFKYAKLISISLVVSSCIMGINYFISYLWSGHIPSLTWRTYLMFMFIFMMSFSSMQKEEEEDY</sequence>
<proteinExistence type="predicted"/>
<protein>
    <recommendedName>
        <fullName evidence="4">Lipoprotein</fullName>
    </recommendedName>
</protein>
<dbReference type="RefSeq" id="WP_088121115.1">
    <property type="nucleotide sequence ID" value="NZ_FMBE01000004.1"/>
</dbReference>
<organism evidence="2 3">
    <name type="scientific">Bacillus wiedmannii</name>
    <dbReference type="NCBI Taxonomy" id="1890302"/>
    <lineage>
        <taxon>Bacteria</taxon>
        <taxon>Bacillati</taxon>
        <taxon>Bacillota</taxon>
        <taxon>Bacilli</taxon>
        <taxon>Bacillales</taxon>
        <taxon>Bacillaceae</taxon>
        <taxon>Bacillus</taxon>
        <taxon>Bacillus cereus group</taxon>
    </lineage>
</organism>
<name>A0A1C3Z6T3_9BACI</name>
<gene>
    <name evidence="2" type="ORF">BC05F1_00203</name>
</gene>
<evidence type="ECO:0000313" key="3">
    <source>
        <dbReference type="Proteomes" id="UP000196052"/>
    </source>
</evidence>
<dbReference type="AlphaFoldDB" id="A0A1C3Z6T3"/>
<keyword evidence="1" id="KW-1133">Transmembrane helix</keyword>
<keyword evidence="1" id="KW-0472">Membrane</keyword>
<evidence type="ECO:0008006" key="4">
    <source>
        <dbReference type="Google" id="ProtNLM"/>
    </source>
</evidence>
<dbReference type="PROSITE" id="PS51257">
    <property type="entry name" value="PROKAR_LIPOPROTEIN"/>
    <property type="match status" value="1"/>
</dbReference>
<dbReference type="Proteomes" id="UP000196052">
    <property type="component" value="Unassembled WGS sequence"/>
</dbReference>
<keyword evidence="1" id="KW-0812">Transmembrane</keyword>
<dbReference type="EMBL" id="FMBE01000004">
    <property type="protein sequence ID" value="SCB78059.1"/>
    <property type="molecule type" value="Genomic_DNA"/>
</dbReference>
<feature type="transmembrane region" description="Helical" evidence="1">
    <location>
        <begin position="7"/>
        <end position="30"/>
    </location>
</feature>
<feature type="transmembrane region" description="Helical" evidence="1">
    <location>
        <begin position="36"/>
        <end position="55"/>
    </location>
</feature>
<reference evidence="3" key="1">
    <citation type="submission" date="2016-08" db="EMBL/GenBank/DDBJ databases">
        <authorList>
            <person name="Loux V."/>
            <person name="Rue O."/>
        </authorList>
    </citation>
    <scope>NUCLEOTIDE SEQUENCE [LARGE SCALE GENOMIC DNA]</scope>
    <source>
        <strain evidence="3">INRA Bc05-F1</strain>
    </source>
</reference>
<accession>A0A1C3Z6T3</accession>